<gene>
    <name evidence="1" type="ORF">EVA_12617</name>
</gene>
<sequence length="107" mass="12759">MAHTILITSLTVDIRFLQKIPYILFQCVDAFLHTQHADFLIYIQHFFEEIEVVSFYLNCIACFHQYTIVHQFSQSSFISSNKIKGEFHRKLHKFSFFKHLTQQSLLT</sequence>
<comment type="caution">
    <text evidence="1">The sequence shown here is derived from an EMBL/GenBank/DDBJ whole genome shotgun (WGS) entry which is preliminary data.</text>
</comment>
<accession>J9GBY9</accession>
<dbReference type="AlphaFoldDB" id="J9GBY9"/>
<evidence type="ECO:0000313" key="1">
    <source>
        <dbReference type="EMBL" id="EJW99277.1"/>
    </source>
</evidence>
<organism evidence="1">
    <name type="scientific">gut metagenome</name>
    <dbReference type="NCBI Taxonomy" id="749906"/>
    <lineage>
        <taxon>unclassified sequences</taxon>
        <taxon>metagenomes</taxon>
        <taxon>organismal metagenomes</taxon>
    </lineage>
</organism>
<proteinExistence type="predicted"/>
<protein>
    <submittedName>
        <fullName evidence="1">Uncharacterized protein</fullName>
    </submittedName>
</protein>
<reference evidence="1" key="1">
    <citation type="journal article" date="2012" name="PLoS ONE">
        <title>Gene sets for utilization of primary and secondary nutrition supplies in the distal gut of endangered iberian lynx.</title>
        <authorList>
            <person name="Alcaide M."/>
            <person name="Messina E."/>
            <person name="Richter M."/>
            <person name="Bargiela R."/>
            <person name="Peplies J."/>
            <person name="Huws S.A."/>
            <person name="Newbold C.J."/>
            <person name="Golyshin P.N."/>
            <person name="Simon M.A."/>
            <person name="Lopez G."/>
            <person name="Yakimov M.M."/>
            <person name="Ferrer M."/>
        </authorList>
    </citation>
    <scope>NUCLEOTIDE SEQUENCE</scope>
</reference>
<name>J9GBY9_9ZZZZ</name>
<dbReference type="EMBL" id="AMCI01003881">
    <property type="protein sequence ID" value="EJW99277.1"/>
    <property type="molecule type" value="Genomic_DNA"/>
</dbReference>